<dbReference type="Proteomes" id="UP001065298">
    <property type="component" value="Chromosome 9"/>
</dbReference>
<sequence>MAEILSIISAATGLLSFALATLPRLDQFRRHFNDTDLQKEWYQTQMVSVHTKLDIWERFWCGHAYTLQDYQYFWGTLGYESVRTKMRLIEAELIAIATLLERKTNEAAQMIETHASLRKRFAFALFRGAELEERIKRLQEKVKDLESFSQEIFHTIQLSLPQDETLEVTTLSRLLNRKKWMEKQENIFKYLYGLSTDAGWSLVLAVPGKDMSFDDDSGLWTTFDIQRFAGSRRNLGLASFFSTSLKAAFSWYKALSNKRSPRDPLRRDPYLSSRFAEPRRRDDDLRVMLAEAAIGIVDWTMLLWGTPWTDGICTCGLRFVTATLSNGSTQMAVTFQRRIRCDKDQFGHIGTVQARKALLLGISLAEFALTRPVKVKMNENGEPLFCTGDNWGPEMELLDDVAARAGRPYREAVWYCFKYDRDLVNNRYFRPHHFLLFQEHVVKQ</sequence>
<organism evidence="1 2">
    <name type="scientific">Fusarium keratoplasticum</name>
    <dbReference type="NCBI Taxonomy" id="1328300"/>
    <lineage>
        <taxon>Eukaryota</taxon>
        <taxon>Fungi</taxon>
        <taxon>Dikarya</taxon>
        <taxon>Ascomycota</taxon>
        <taxon>Pezizomycotina</taxon>
        <taxon>Sordariomycetes</taxon>
        <taxon>Hypocreomycetidae</taxon>
        <taxon>Hypocreales</taxon>
        <taxon>Nectriaceae</taxon>
        <taxon>Fusarium</taxon>
        <taxon>Fusarium solani species complex</taxon>
    </lineage>
</organism>
<name>A0ACC0QLJ9_9HYPO</name>
<keyword evidence="2" id="KW-1185">Reference proteome</keyword>
<comment type="caution">
    <text evidence="1">The sequence shown here is derived from an EMBL/GenBank/DDBJ whole genome shotgun (WGS) entry which is preliminary data.</text>
</comment>
<accession>A0ACC0QLJ9</accession>
<dbReference type="EMBL" id="CM046511">
    <property type="protein sequence ID" value="KAI8657992.1"/>
    <property type="molecule type" value="Genomic_DNA"/>
</dbReference>
<reference evidence="1" key="1">
    <citation type="submission" date="2022-06" db="EMBL/GenBank/DDBJ databases">
        <title>Fusarium solani species complex genomes reveal bases of compartmentalisation and animal pathogenesis.</title>
        <authorList>
            <person name="Tsai I.J."/>
        </authorList>
    </citation>
    <scope>NUCLEOTIDE SEQUENCE</scope>
    <source>
        <strain evidence="1">Fu6.1</strain>
    </source>
</reference>
<gene>
    <name evidence="1" type="ORF">NCS57_01179500</name>
</gene>
<evidence type="ECO:0000313" key="1">
    <source>
        <dbReference type="EMBL" id="KAI8657992.1"/>
    </source>
</evidence>
<proteinExistence type="predicted"/>
<protein>
    <submittedName>
        <fullName evidence="1">Uncharacterized protein</fullName>
    </submittedName>
</protein>
<evidence type="ECO:0000313" key="2">
    <source>
        <dbReference type="Proteomes" id="UP001065298"/>
    </source>
</evidence>